<evidence type="ECO:0000313" key="1">
    <source>
        <dbReference type="EMBL" id="STR42550.1"/>
    </source>
</evidence>
<dbReference type="AlphaFoldDB" id="A0A7H4M2C4"/>
<organism evidence="1 2">
    <name type="scientific">Klebsiella michiganensis</name>
    <dbReference type="NCBI Taxonomy" id="1134687"/>
    <lineage>
        <taxon>Bacteria</taxon>
        <taxon>Pseudomonadati</taxon>
        <taxon>Pseudomonadota</taxon>
        <taxon>Gammaproteobacteria</taxon>
        <taxon>Enterobacterales</taxon>
        <taxon>Enterobacteriaceae</taxon>
        <taxon>Klebsiella/Raoultella group</taxon>
        <taxon>Klebsiella</taxon>
    </lineage>
</organism>
<dbReference type="EMBL" id="UGJR01000002">
    <property type="protein sequence ID" value="STR42550.1"/>
    <property type="molecule type" value="Genomic_DNA"/>
</dbReference>
<proteinExistence type="predicted"/>
<gene>
    <name evidence="1" type="ORF">NCTC11694_03780</name>
</gene>
<reference evidence="1 2" key="1">
    <citation type="submission" date="2018-06" db="EMBL/GenBank/DDBJ databases">
        <authorList>
            <consortium name="Pathogen Informatics"/>
            <person name="Doyle S."/>
        </authorList>
    </citation>
    <scope>NUCLEOTIDE SEQUENCE [LARGE SCALE GENOMIC DNA]</scope>
    <source>
        <strain evidence="1 2">NCTC11694</strain>
    </source>
</reference>
<accession>A0A7H4M2C4</accession>
<dbReference type="Proteomes" id="UP000255050">
    <property type="component" value="Unassembled WGS sequence"/>
</dbReference>
<evidence type="ECO:0000313" key="2">
    <source>
        <dbReference type="Proteomes" id="UP000255050"/>
    </source>
</evidence>
<name>A0A7H4M2C4_9ENTR</name>
<sequence>MLSKGSITEMNGLVRGYKVLSRDRGLFIESGGQVMGYRCRFNDFTLLLALLGNPIREEDWRIFVLLCLKLHHFFSFEHKM</sequence>
<protein>
    <submittedName>
        <fullName evidence="1">Uncharacterized protein</fullName>
    </submittedName>
</protein>
<comment type="caution">
    <text evidence="1">The sequence shown here is derived from an EMBL/GenBank/DDBJ whole genome shotgun (WGS) entry which is preliminary data.</text>
</comment>